<name>A0A6G1JLY8_9PLEO</name>
<feature type="transmembrane region" description="Helical" evidence="6">
    <location>
        <begin position="357"/>
        <end position="376"/>
    </location>
</feature>
<feature type="region of interest" description="Disordered" evidence="5">
    <location>
        <begin position="30"/>
        <end position="53"/>
    </location>
</feature>
<sequence length="524" mass="57155">MAYLFKHSTLGTLINYYRTGRLSFTRRPAKSISSSSSSDDVTTDTDANEGPLEGKISANHLVTWSGDSDPSNPQNWPFWQKVVITAILSTWTFAVYVGSSIYTPSQEDVVEVFGVTHVEGALGIALYVLGYGLGSLLFSPLSEVPAIGRNPPYAISGFLFVILCVPTSLVNNYPGLMVLRFLLGLMASPCLATTGASLGDMWGQRHFPFAIAIWAMVASVGPACGPTISSFAVEAMGWRFSSWELLIISAPIYVTMVSCMPETSGPTILYYEARRRREETGNMELMSEAEIKQKDLKVGSLLWDAIIKPWEMNLKDPALLFTTLYLGLAYGVFYSFFESLPLVYPVYYSFNATSTGLVFLAVCPACLLGLTAQCLYLKYHVIPRLNDNNSELEDHLVPGMIASPLIPIGLFIYAWTARPSTHWIAPTIGLALVIVGIYAIAQSIFLYIPNIYPRYAASIFAANSLARSVLAFAAILVARPMFKAIGVGGGVSLLGGLMVLCVVGIVALWKWGLVLRKRSKFAVA</sequence>
<keyword evidence="2 6" id="KW-0812">Transmembrane</keyword>
<dbReference type="Pfam" id="PF07690">
    <property type="entry name" value="MFS_1"/>
    <property type="match status" value="1"/>
</dbReference>
<dbReference type="SUPFAM" id="SSF103473">
    <property type="entry name" value="MFS general substrate transporter"/>
    <property type="match status" value="1"/>
</dbReference>
<evidence type="ECO:0000256" key="1">
    <source>
        <dbReference type="ARBA" id="ARBA00004141"/>
    </source>
</evidence>
<feature type="transmembrane region" description="Helical" evidence="6">
    <location>
        <begin position="484"/>
        <end position="509"/>
    </location>
</feature>
<dbReference type="OrthoDB" id="3357846at2759"/>
<evidence type="ECO:0000313" key="9">
    <source>
        <dbReference type="Proteomes" id="UP000799291"/>
    </source>
</evidence>
<evidence type="ECO:0000259" key="7">
    <source>
        <dbReference type="PROSITE" id="PS50850"/>
    </source>
</evidence>
<comment type="subcellular location">
    <subcellularLocation>
        <location evidence="1">Membrane</location>
        <topology evidence="1">Multi-pass membrane protein</topology>
    </subcellularLocation>
</comment>
<organism evidence="8 9">
    <name type="scientific">Lentithecium fluviatile CBS 122367</name>
    <dbReference type="NCBI Taxonomy" id="1168545"/>
    <lineage>
        <taxon>Eukaryota</taxon>
        <taxon>Fungi</taxon>
        <taxon>Dikarya</taxon>
        <taxon>Ascomycota</taxon>
        <taxon>Pezizomycotina</taxon>
        <taxon>Dothideomycetes</taxon>
        <taxon>Pleosporomycetidae</taxon>
        <taxon>Pleosporales</taxon>
        <taxon>Massarineae</taxon>
        <taxon>Lentitheciaceae</taxon>
        <taxon>Lentithecium</taxon>
    </lineage>
</organism>
<feature type="transmembrane region" description="Helical" evidence="6">
    <location>
        <begin position="318"/>
        <end position="337"/>
    </location>
</feature>
<dbReference type="InterPro" id="IPR036259">
    <property type="entry name" value="MFS_trans_sf"/>
</dbReference>
<dbReference type="InterPro" id="IPR020846">
    <property type="entry name" value="MFS_dom"/>
</dbReference>
<dbReference type="Proteomes" id="UP000799291">
    <property type="component" value="Unassembled WGS sequence"/>
</dbReference>
<dbReference type="InterPro" id="IPR011701">
    <property type="entry name" value="MFS"/>
</dbReference>
<dbReference type="GO" id="GO:1990961">
    <property type="term" value="P:xenobiotic detoxification by transmembrane export across the plasma membrane"/>
    <property type="evidence" value="ECO:0007669"/>
    <property type="project" value="TreeGrafter"/>
</dbReference>
<feature type="transmembrane region" description="Helical" evidence="6">
    <location>
        <begin position="153"/>
        <end position="171"/>
    </location>
</feature>
<evidence type="ECO:0000256" key="4">
    <source>
        <dbReference type="ARBA" id="ARBA00023136"/>
    </source>
</evidence>
<keyword evidence="9" id="KW-1185">Reference proteome</keyword>
<feature type="transmembrane region" description="Helical" evidence="6">
    <location>
        <begin position="82"/>
        <end position="102"/>
    </location>
</feature>
<protein>
    <submittedName>
        <fullName evidence="8">MFS general substrate transporter</fullName>
    </submittedName>
</protein>
<dbReference type="GO" id="GO:0005886">
    <property type="term" value="C:plasma membrane"/>
    <property type="evidence" value="ECO:0007669"/>
    <property type="project" value="TreeGrafter"/>
</dbReference>
<feature type="transmembrane region" description="Helical" evidence="6">
    <location>
        <begin position="455"/>
        <end position="478"/>
    </location>
</feature>
<feature type="compositionally biased region" description="Low complexity" evidence="5">
    <location>
        <begin position="31"/>
        <end position="40"/>
    </location>
</feature>
<dbReference type="PANTHER" id="PTHR23502">
    <property type="entry name" value="MAJOR FACILITATOR SUPERFAMILY"/>
    <property type="match status" value="1"/>
</dbReference>
<feature type="transmembrane region" description="Helical" evidence="6">
    <location>
        <begin position="396"/>
        <end position="417"/>
    </location>
</feature>
<keyword evidence="4 6" id="KW-0472">Membrane</keyword>
<evidence type="ECO:0000256" key="2">
    <source>
        <dbReference type="ARBA" id="ARBA00022692"/>
    </source>
</evidence>
<dbReference type="AlphaFoldDB" id="A0A6G1JLY8"/>
<dbReference type="PROSITE" id="PS50850">
    <property type="entry name" value="MFS"/>
    <property type="match status" value="1"/>
</dbReference>
<gene>
    <name evidence="8" type="ORF">K458DRAFT_285357</name>
</gene>
<evidence type="ECO:0000313" key="8">
    <source>
        <dbReference type="EMBL" id="KAF2691582.1"/>
    </source>
</evidence>
<feature type="transmembrane region" description="Helical" evidence="6">
    <location>
        <begin position="423"/>
        <end position="448"/>
    </location>
</feature>
<reference evidence="8" key="1">
    <citation type="journal article" date="2020" name="Stud. Mycol.">
        <title>101 Dothideomycetes genomes: a test case for predicting lifestyles and emergence of pathogens.</title>
        <authorList>
            <person name="Haridas S."/>
            <person name="Albert R."/>
            <person name="Binder M."/>
            <person name="Bloem J."/>
            <person name="Labutti K."/>
            <person name="Salamov A."/>
            <person name="Andreopoulos B."/>
            <person name="Baker S."/>
            <person name="Barry K."/>
            <person name="Bills G."/>
            <person name="Bluhm B."/>
            <person name="Cannon C."/>
            <person name="Castanera R."/>
            <person name="Culley D."/>
            <person name="Daum C."/>
            <person name="Ezra D."/>
            <person name="Gonzalez J."/>
            <person name="Henrissat B."/>
            <person name="Kuo A."/>
            <person name="Liang C."/>
            <person name="Lipzen A."/>
            <person name="Lutzoni F."/>
            <person name="Magnuson J."/>
            <person name="Mondo S."/>
            <person name="Nolan M."/>
            <person name="Ohm R."/>
            <person name="Pangilinan J."/>
            <person name="Park H.-J."/>
            <person name="Ramirez L."/>
            <person name="Alfaro M."/>
            <person name="Sun H."/>
            <person name="Tritt A."/>
            <person name="Yoshinaga Y."/>
            <person name="Zwiers L.-H."/>
            <person name="Turgeon B."/>
            <person name="Goodwin S."/>
            <person name="Spatafora J."/>
            <person name="Crous P."/>
            <person name="Grigoriev I."/>
        </authorList>
    </citation>
    <scope>NUCLEOTIDE SEQUENCE</scope>
    <source>
        <strain evidence="8">CBS 122367</strain>
    </source>
</reference>
<dbReference type="Gene3D" id="1.20.1250.20">
    <property type="entry name" value="MFS general substrate transporter like domains"/>
    <property type="match status" value="1"/>
</dbReference>
<dbReference type="EMBL" id="MU005569">
    <property type="protein sequence ID" value="KAF2691582.1"/>
    <property type="molecule type" value="Genomic_DNA"/>
</dbReference>
<evidence type="ECO:0000256" key="3">
    <source>
        <dbReference type="ARBA" id="ARBA00022989"/>
    </source>
</evidence>
<feature type="transmembrane region" description="Helical" evidence="6">
    <location>
        <begin position="122"/>
        <end position="141"/>
    </location>
</feature>
<feature type="domain" description="Major facilitator superfamily (MFS) profile" evidence="7">
    <location>
        <begin position="84"/>
        <end position="507"/>
    </location>
</feature>
<evidence type="ECO:0000256" key="5">
    <source>
        <dbReference type="SAM" id="MobiDB-lite"/>
    </source>
</evidence>
<proteinExistence type="predicted"/>
<keyword evidence="3 6" id="KW-1133">Transmembrane helix</keyword>
<evidence type="ECO:0000256" key="6">
    <source>
        <dbReference type="SAM" id="Phobius"/>
    </source>
</evidence>
<feature type="transmembrane region" description="Helical" evidence="6">
    <location>
        <begin position="211"/>
        <end position="233"/>
    </location>
</feature>
<dbReference type="GO" id="GO:0015244">
    <property type="term" value="F:fluconazole transmembrane transporter activity"/>
    <property type="evidence" value="ECO:0007669"/>
    <property type="project" value="TreeGrafter"/>
</dbReference>
<accession>A0A6G1JLY8</accession>
<dbReference type="PANTHER" id="PTHR23502:SF23">
    <property type="entry name" value="FLUCONAZOLE RESISTANCE PROTEIN 1"/>
    <property type="match status" value="1"/>
</dbReference>